<comment type="caution">
    <text evidence="8">The sequence shown here is derived from an EMBL/GenBank/DDBJ whole genome shotgun (WGS) entry which is preliminary data.</text>
</comment>
<keyword evidence="4 7" id="KW-0964">Secreted</keyword>
<evidence type="ECO:0000256" key="7">
    <source>
        <dbReference type="RuleBase" id="RU367102"/>
    </source>
</evidence>
<name>A0A922FRN9_CARIL</name>
<evidence type="ECO:0000313" key="8">
    <source>
        <dbReference type="EMBL" id="KAG6727213.1"/>
    </source>
</evidence>
<proteinExistence type="inferred from homology"/>
<dbReference type="Pfam" id="PF17181">
    <property type="entry name" value="EPF"/>
    <property type="match status" value="1"/>
</dbReference>
<organism evidence="8 9">
    <name type="scientific">Carya illinoinensis</name>
    <name type="common">Pecan</name>
    <dbReference type="NCBI Taxonomy" id="32201"/>
    <lineage>
        <taxon>Eukaryota</taxon>
        <taxon>Viridiplantae</taxon>
        <taxon>Streptophyta</taxon>
        <taxon>Embryophyta</taxon>
        <taxon>Tracheophyta</taxon>
        <taxon>Spermatophyta</taxon>
        <taxon>Magnoliopsida</taxon>
        <taxon>eudicotyledons</taxon>
        <taxon>Gunneridae</taxon>
        <taxon>Pentapetalae</taxon>
        <taxon>rosids</taxon>
        <taxon>fabids</taxon>
        <taxon>Fagales</taxon>
        <taxon>Juglandaceae</taxon>
        <taxon>Carya</taxon>
    </lineage>
</organism>
<dbReference type="PANTHER" id="PTHR33109">
    <property type="entry name" value="EPIDERMAL PATTERNING FACTOR-LIKE PROTEIN 4"/>
    <property type="match status" value="1"/>
</dbReference>
<keyword evidence="6" id="KW-1015">Disulfide bond</keyword>
<evidence type="ECO:0000313" key="9">
    <source>
        <dbReference type="Proteomes" id="UP000811246"/>
    </source>
</evidence>
<reference evidence="8" key="1">
    <citation type="submission" date="2021-01" db="EMBL/GenBank/DDBJ databases">
        <authorList>
            <person name="Lovell J.T."/>
            <person name="Bentley N."/>
            <person name="Bhattarai G."/>
            <person name="Jenkins J.W."/>
            <person name="Sreedasyam A."/>
            <person name="Alarcon Y."/>
            <person name="Bock C."/>
            <person name="Boston L."/>
            <person name="Carlson J."/>
            <person name="Cervantes K."/>
            <person name="Clermont K."/>
            <person name="Krom N."/>
            <person name="Kubenka K."/>
            <person name="Mamidi S."/>
            <person name="Mattison C."/>
            <person name="Monteros M."/>
            <person name="Pisani C."/>
            <person name="Plott C."/>
            <person name="Rajasekar S."/>
            <person name="Rhein H.S."/>
            <person name="Rohla C."/>
            <person name="Song M."/>
            <person name="Hilaire R.S."/>
            <person name="Shu S."/>
            <person name="Wells L."/>
            <person name="Wang X."/>
            <person name="Webber J."/>
            <person name="Heerema R.J."/>
            <person name="Klein P."/>
            <person name="Conner P."/>
            <person name="Grauke L."/>
            <person name="Grimwood J."/>
            <person name="Schmutz J."/>
            <person name="Randall J.J."/>
        </authorList>
    </citation>
    <scope>NUCLEOTIDE SEQUENCE</scope>
    <source>
        <tissue evidence="8">Leaf</tissue>
    </source>
</reference>
<comment type="subcellular location">
    <subcellularLocation>
        <location evidence="1 7">Secreted</location>
    </subcellularLocation>
</comment>
<evidence type="ECO:0000256" key="3">
    <source>
        <dbReference type="ARBA" id="ARBA00022473"/>
    </source>
</evidence>
<comment type="function">
    <text evidence="7">Controls stomatal patterning.</text>
</comment>
<evidence type="ECO:0000256" key="6">
    <source>
        <dbReference type="ARBA" id="ARBA00023157"/>
    </source>
</evidence>
<dbReference type="InterPro" id="IPR039455">
    <property type="entry name" value="EPFL"/>
</dbReference>
<dbReference type="PANTHER" id="PTHR33109:SF55">
    <property type="entry name" value="EPIDERMAL PATTERNING FACTOR-LIKE PROTEIN 4-RELATED"/>
    <property type="match status" value="1"/>
</dbReference>
<comment type="similarity">
    <text evidence="2 7">Belongs to the plant cysteine rich small secretory peptide family. Epidermal patterning factor subfamily.</text>
</comment>
<evidence type="ECO:0000256" key="4">
    <source>
        <dbReference type="ARBA" id="ARBA00022525"/>
    </source>
</evidence>
<keyword evidence="3 7" id="KW-0217">Developmental protein</keyword>
<dbReference type="GO" id="GO:0010052">
    <property type="term" value="P:guard cell differentiation"/>
    <property type="evidence" value="ECO:0007669"/>
    <property type="project" value="UniProtKB-UniRule"/>
</dbReference>
<dbReference type="GO" id="GO:0005576">
    <property type="term" value="C:extracellular region"/>
    <property type="evidence" value="ECO:0007669"/>
    <property type="project" value="UniProtKB-SubCell"/>
</dbReference>
<keyword evidence="5" id="KW-0732">Signal</keyword>
<gene>
    <name evidence="8" type="ORF">I3842_02G119200</name>
</gene>
<dbReference type="AlphaFoldDB" id="A0A922FRN9"/>
<evidence type="ECO:0000256" key="1">
    <source>
        <dbReference type="ARBA" id="ARBA00004613"/>
    </source>
</evidence>
<evidence type="ECO:0000256" key="2">
    <source>
        <dbReference type="ARBA" id="ARBA00008127"/>
    </source>
</evidence>
<dbReference type="EMBL" id="CM031826">
    <property type="protein sequence ID" value="KAG6727213.1"/>
    <property type="molecule type" value="Genomic_DNA"/>
</dbReference>
<evidence type="ECO:0000256" key="5">
    <source>
        <dbReference type="ARBA" id="ARBA00022729"/>
    </source>
</evidence>
<dbReference type="Proteomes" id="UP000811246">
    <property type="component" value="Chromosome 2"/>
</dbReference>
<sequence>MPAMGVLHRRHHHHRHCCRTLQTLTAFTFLFFASATAISLSQHGTRAKTTPTLMINNFNTETHSAPYLPGSQAVPRQHAVKGEKRLAGSAIFERFVPSRRALGFGSSPPTCRSKCGRCSPCSPMRVPIHPSLSTPLEYYPEAWRCQCRNKLFMP</sequence>
<protein>
    <recommendedName>
        <fullName evidence="7">Epidermal patterning factor-like protein</fullName>
    </recommendedName>
</protein>
<accession>A0A922FRN9</accession>